<feature type="region of interest" description="Disordered" evidence="1">
    <location>
        <begin position="35"/>
        <end position="63"/>
    </location>
</feature>
<reference evidence="4 5" key="1">
    <citation type="submission" date="2024-02" db="EMBL/GenBank/DDBJ databases">
        <authorList>
            <person name="Daric V."/>
            <person name="Darras S."/>
        </authorList>
    </citation>
    <scope>NUCLEOTIDE SEQUENCE [LARGE SCALE GENOMIC DNA]</scope>
</reference>
<keyword evidence="2" id="KW-0732">Signal</keyword>
<evidence type="ECO:0000313" key="4">
    <source>
        <dbReference type="EMBL" id="CAK8680030.1"/>
    </source>
</evidence>
<dbReference type="Gene3D" id="2.60.120.260">
    <property type="entry name" value="Galactose-binding domain-like"/>
    <property type="match status" value="1"/>
</dbReference>
<dbReference type="SUPFAM" id="SSF49785">
    <property type="entry name" value="Galactose-binding domain-like"/>
    <property type="match status" value="1"/>
</dbReference>
<dbReference type="Gene3D" id="1.20.5.320">
    <property type="entry name" value="6-Phosphogluconate Dehydrogenase, domain 3"/>
    <property type="match status" value="1"/>
</dbReference>
<evidence type="ECO:0000313" key="5">
    <source>
        <dbReference type="Proteomes" id="UP001642483"/>
    </source>
</evidence>
<dbReference type="Proteomes" id="UP001642483">
    <property type="component" value="Unassembled WGS sequence"/>
</dbReference>
<proteinExistence type="predicted"/>
<dbReference type="PANTHER" id="PTHR24543:SF325">
    <property type="entry name" value="F5_8 TYPE C DOMAIN-CONTAINING PROTEIN"/>
    <property type="match status" value="1"/>
</dbReference>
<dbReference type="InterPro" id="IPR000421">
    <property type="entry name" value="FA58C"/>
</dbReference>
<dbReference type="EMBL" id="CAWYQH010000068">
    <property type="protein sequence ID" value="CAK8680030.1"/>
    <property type="molecule type" value="Genomic_DNA"/>
</dbReference>
<feature type="domain" description="F5/8 type C" evidence="3">
    <location>
        <begin position="99"/>
        <end position="252"/>
    </location>
</feature>
<evidence type="ECO:0000256" key="2">
    <source>
        <dbReference type="SAM" id="SignalP"/>
    </source>
</evidence>
<accession>A0ABP0FK28</accession>
<dbReference type="Pfam" id="PF00754">
    <property type="entry name" value="F5_F8_type_C"/>
    <property type="match status" value="1"/>
</dbReference>
<dbReference type="SMART" id="SM00231">
    <property type="entry name" value="FA58C"/>
    <property type="match status" value="1"/>
</dbReference>
<evidence type="ECO:0000256" key="1">
    <source>
        <dbReference type="SAM" id="MobiDB-lite"/>
    </source>
</evidence>
<comment type="caution">
    <text evidence="4">The sequence shown here is derived from an EMBL/GenBank/DDBJ whole genome shotgun (WGS) entry which is preliminary data.</text>
</comment>
<dbReference type="PROSITE" id="PS50022">
    <property type="entry name" value="FA58C_3"/>
    <property type="match status" value="1"/>
</dbReference>
<evidence type="ECO:0000259" key="3">
    <source>
        <dbReference type="PROSITE" id="PS50022"/>
    </source>
</evidence>
<organism evidence="4 5">
    <name type="scientific">Clavelina lepadiformis</name>
    <name type="common">Light-bulb sea squirt</name>
    <name type="synonym">Ascidia lepadiformis</name>
    <dbReference type="NCBI Taxonomy" id="159417"/>
    <lineage>
        <taxon>Eukaryota</taxon>
        <taxon>Metazoa</taxon>
        <taxon>Chordata</taxon>
        <taxon>Tunicata</taxon>
        <taxon>Ascidiacea</taxon>
        <taxon>Aplousobranchia</taxon>
        <taxon>Clavelinidae</taxon>
        <taxon>Clavelina</taxon>
    </lineage>
</organism>
<gene>
    <name evidence="4" type="ORF">CVLEPA_LOCUS10323</name>
</gene>
<dbReference type="PROSITE" id="PS01285">
    <property type="entry name" value="FA58C_1"/>
    <property type="match status" value="1"/>
</dbReference>
<dbReference type="InterPro" id="IPR008979">
    <property type="entry name" value="Galactose-bd-like_sf"/>
</dbReference>
<feature type="chain" id="PRO_5046495147" description="F5/8 type C domain-containing protein" evidence="2">
    <location>
        <begin position="19"/>
        <end position="252"/>
    </location>
</feature>
<name>A0ABP0FK28_CLALP</name>
<protein>
    <recommendedName>
        <fullName evidence="3">F5/8 type C domain-containing protein</fullName>
    </recommendedName>
</protein>
<dbReference type="PANTHER" id="PTHR24543">
    <property type="entry name" value="MULTICOPPER OXIDASE-RELATED"/>
    <property type="match status" value="1"/>
</dbReference>
<keyword evidence="5" id="KW-1185">Reference proteome</keyword>
<sequence length="252" mass="27910">MNFLTIFSLLFLVTTVKSQQNQVCLTMSMQVEGQSHALGQGPPGRRGPLGPPGPKGDSGSPGQCVCDPSEINKLQEEMRNIRDSINVLMSRSHTHTDKVAYCLAGLKSGRVPNGAITSEGFAHGGMEPYRGRLDNTQRSDQHGAWAAAHPLKVGDWIQVDFKTPTLITGIVTQGRPQTAPQWVTSYKISYGNSTKQMRVIQENGSDLIFQGNRDRDTKVVNMFPHPLSARYFRLLAQTWNTHITIRLDYLTC</sequence>
<feature type="signal peptide" evidence="2">
    <location>
        <begin position="1"/>
        <end position="18"/>
    </location>
</feature>
<dbReference type="CDD" id="cd00057">
    <property type="entry name" value="FA58C"/>
    <property type="match status" value="1"/>
</dbReference>